<dbReference type="GO" id="GO:0004034">
    <property type="term" value="F:aldose 1-epimerase activity"/>
    <property type="evidence" value="ECO:0007669"/>
    <property type="project" value="TreeGrafter"/>
</dbReference>
<dbReference type="InterPro" id="IPR014718">
    <property type="entry name" value="GH-type_carb-bd"/>
</dbReference>
<dbReference type="GO" id="GO:0030246">
    <property type="term" value="F:carbohydrate binding"/>
    <property type="evidence" value="ECO:0007669"/>
    <property type="project" value="InterPro"/>
</dbReference>
<dbReference type="GO" id="GO:0033499">
    <property type="term" value="P:galactose catabolic process via UDP-galactose, Leloir pathway"/>
    <property type="evidence" value="ECO:0007669"/>
    <property type="project" value="TreeGrafter"/>
</dbReference>
<protein>
    <submittedName>
        <fullName evidence="1">Aldose 1-epimerase</fullName>
    </submittedName>
</protein>
<evidence type="ECO:0000313" key="2">
    <source>
        <dbReference type="Proteomes" id="UP001139011"/>
    </source>
</evidence>
<dbReference type="Proteomes" id="UP001139011">
    <property type="component" value="Unassembled WGS sequence"/>
</dbReference>
<dbReference type="GO" id="GO:0005737">
    <property type="term" value="C:cytoplasm"/>
    <property type="evidence" value="ECO:0007669"/>
    <property type="project" value="TreeGrafter"/>
</dbReference>
<gene>
    <name evidence="1" type="ORF">LCY76_06975</name>
</gene>
<dbReference type="PANTHER" id="PTHR10091:SF0">
    <property type="entry name" value="GALACTOSE MUTAROTASE"/>
    <property type="match status" value="1"/>
</dbReference>
<dbReference type="EMBL" id="JAIWJX010000002">
    <property type="protein sequence ID" value="MCK6256336.1"/>
    <property type="molecule type" value="Genomic_DNA"/>
</dbReference>
<dbReference type="AlphaFoldDB" id="A0A9X1X9Z8"/>
<comment type="caution">
    <text evidence="1">The sequence shown here is derived from an EMBL/GenBank/DDBJ whole genome shotgun (WGS) entry which is preliminary data.</text>
</comment>
<dbReference type="RefSeq" id="WP_248252027.1">
    <property type="nucleotide sequence ID" value="NZ_JAIWJX010000002.1"/>
</dbReference>
<name>A0A9X1X9Z8_9BACL</name>
<dbReference type="Gene3D" id="2.70.98.10">
    <property type="match status" value="1"/>
</dbReference>
<reference evidence="1" key="1">
    <citation type="submission" date="2021-09" db="EMBL/GenBank/DDBJ databases">
        <title>Genome analysis of Fictibacillus sp. KIGAM418 isolated from marine sediment.</title>
        <authorList>
            <person name="Seo M.-J."/>
            <person name="Cho E.-S."/>
            <person name="Hwang C.Y."/>
        </authorList>
    </citation>
    <scope>NUCLEOTIDE SEQUENCE</scope>
    <source>
        <strain evidence="1">KIGAM418</strain>
    </source>
</reference>
<proteinExistence type="predicted"/>
<dbReference type="InterPro" id="IPR011013">
    <property type="entry name" value="Gal_mutarotase_sf_dom"/>
</dbReference>
<accession>A0A9X1X9Z8</accession>
<sequence>MSVKRIPFLDETAYAIENEEIKAIVLPSQGSNMISILDKKTNTEILKTPKTRAEYETRRMVFGTPVLFPPNRIEDAVFEYNGRKYELEMNRPKENVHIHGFVHDKEWSVLEIDNSIPRMKTQLRSVEHPDILNQFPHDFSITMTIEIAGKEVIQTTEITNNGDSLMPCGIGYHTTFQFPGEAKLLIDVEEQWQLNDRHLPTGELERVANNYEFSEGNSLSGVAMDDVFLMTENKTAGIERPGQGIKVSYSLSDDFTQWVLFTASGNENLLAVEPYSWVTNAPNLKQLPRTLTGLDDIKPKDTKEYISRFKIERH</sequence>
<keyword evidence="2" id="KW-1185">Reference proteome</keyword>
<dbReference type="CDD" id="cd01081">
    <property type="entry name" value="Aldose_epim"/>
    <property type="match status" value="1"/>
</dbReference>
<dbReference type="InterPro" id="IPR008183">
    <property type="entry name" value="Aldose_1/G6P_1-epimerase"/>
</dbReference>
<dbReference type="PANTHER" id="PTHR10091">
    <property type="entry name" value="ALDOSE-1-EPIMERASE"/>
    <property type="match status" value="1"/>
</dbReference>
<evidence type="ECO:0000313" key="1">
    <source>
        <dbReference type="EMBL" id="MCK6256336.1"/>
    </source>
</evidence>
<organism evidence="1 2">
    <name type="scientific">Fictibacillus marinisediminis</name>
    <dbReference type="NCBI Taxonomy" id="2878389"/>
    <lineage>
        <taxon>Bacteria</taxon>
        <taxon>Bacillati</taxon>
        <taxon>Bacillota</taxon>
        <taxon>Bacilli</taxon>
        <taxon>Bacillales</taxon>
        <taxon>Fictibacillaceae</taxon>
        <taxon>Fictibacillus</taxon>
    </lineage>
</organism>
<dbReference type="GO" id="GO:0006006">
    <property type="term" value="P:glucose metabolic process"/>
    <property type="evidence" value="ECO:0007669"/>
    <property type="project" value="TreeGrafter"/>
</dbReference>
<dbReference type="SUPFAM" id="SSF74650">
    <property type="entry name" value="Galactose mutarotase-like"/>
    <property type="match status" value="1"/>
</dbReference>
<dbReference type="Pfam" id="PF01263">
    <property type="entry name" value="Aldose_epim"/>
    <property type="match status" value="1"/>
</dbReference>